<keyword evidence="1" id="KW-0677">Repeat</keyword>
<evidence type="ECO:0000259" key="2">
    <source>
        <dbReference type="PROSITE" id="PS50837"/>
    </source>
</evidence>
<dbReference type="PROSITE" id="PS50837">
    <property type="entry name" value="NACHT"/>
    <property type="match status" value="1"/>
</dbReference>
<dbReference type="PANTHER" id="PTHR10039:SF17">
    <property type="entry name" value="FUNGAL STAND N-TERMINAL GOODBYE DOMAIN-CONTAINING PROTEIN-RELATED"/>
    <property type="match status" value="1"/>
</dbReference>
<evidence type="ECO:0000313" key="4">
    <source>
        <dbReference type="Proteomes" id="UP000027222"/>
    </source>
</evidence>
<accession>A0A067TLY3</accession>
<dbReference type="HOGENOM" id="CLU_000288_6_10_1"/>
<dbReference type="Proteomes" id="UP000027222">
    <property type="component" value="Unassembled WGS sequence"/>
</dbReference>
<dbReference type="InterPro" id="IPR007111">
    <property type="entry name" value="NACHT_NTPase"/>
</dbReference>
<dbReference type="AlphaFoldDB" id="A0A067TLY3"/>
<evidence type="ECO:0000256" key="1">
    <source>
        <dbReference type="ARBA" id="ARBA00022737"/>
    </source>
</evidence>
<dbReference type="Pfam" id="PF24883">
    <property type="entry name" value="NPHP3_N"/>
    <property type="match status" value="1"/>
</dbReference>
<gene>
    <name evidence="3" type="ORF">GALMADRAFT_703397</name>
</gene>
<feature type="domain" description="NACHT" evidence="2">
    <location>
        <begin position="3"/>
        <end position="155"/>
    </location>
</feature>
<keyword evidence="4" id="KW-1185">Reference proteome</keyword>
<name>A0A067TLY3_GALM3</name>
<dbReference type="STRING" id="685588.A0A067TLY3"/>
<reference evidence="4" key="1">
    <citation type="journal article" date="2014" name="Proc. Natl. Acad. Sci. U.S.A.">
        <title>Extensive sampling of basidiomycete genomes demonstrates inadequacy of the white-rot/brown-rot paradigm for wood decay fungi.</title>
        <authorList>
            <person name="Riley R."/>
            <person name="Salamov A.A."/>
            <person name="Brown D.W."/>
            <person name="Nagy L.G."/>
            <person name="Floudas D."/>
            <person name="Held B.W."/>
            <person name="Levasseur A."/>
            <person name="Lombard V."/>
            <person name="Morin E."/>
            <person name="Otillar R."/>
            <person name="Lindquist E.A."/>
            <person name="Sun H."/>
            <person name="LaButti K.M."/>
            <person name="Schmutz J."/>
            <person name="Jabbour D."/>
            <person name="Luo H."/>
            <person name="Baker S.E."/>
            <person name="Pisabarro A.G."/>
            <person name="Walton J.D."/>
            <person name="Blanchette R.A."/>
            <person name="Henrissat B."/>
            <person name="Martin F."/>
            <person name="Cullen D."/>
            <person name="Hibbett D.S."/>
            <person name="Grigoriev I.V."/>
        </authorList>
    </citation>
    <scope>NUCLEOTIDE SEQUENCE [LARGE SCALE GENOMIC DNA]</scope>
    <source>
        <strain evidence="4">CBS 339.88</strain>
    </source>
</reference>
<organism evidence="3 4">
    <name type="scientific">Galerina marginata (strain CBS 339.88)</name>
    <dbReference type="NCBI Taxonomy" id="685588"/>
    <lineage>
        <taxon>Eukaryota</taxon>
        <taxon>Fungi</taxon>
        <taxon>Dikarya</taxon>
        <taxon>Basidiomycota</taxon>
        <taxon>Agaricomycotina</taxon>
        <taxon>Agaricomycetes</taxon>
        <taxon>Agaricomycetidae</taxon>
        <taxon>Agaricales</taxon>
        <taxon>Agaricineae</taxon>
        <taxon>Strophariaceae</taxon>
        <taxon>Galerina</taxon>
    </lineage>
</organism>
<dbReference type="OrthoDB" id="2899790at2759"/>
<sequence>MYPIIWLHGPAGSGKSSILRTVAQILFDQRLLIASFFFFRSSSGRSSSEHFITTIAYQLAVSIPPTRPYIEEAIERNPLILSLSLWEQAQALIISPILAVHHDNPADSFQFPRLIVVDGLDECSDPDKQYEILRVLCRILKDVPIPLAVLIASRPEHHIQDAFLSGELNKSTSQMSLDNSYNPDADIRQYLEEKFSEIRQRHRAYLPTSRWPSPKVIDALVAKASGQFIYVSTVVKFVGSPRHNPAKRLDIILGSIDAGCLKPFEQLDMLYSTIFLNIDDIDQSDVLRVLGALLVPYDASGNGSDFSRTPAFLERLLNLNPGDIRHLLFDLESLLTLGSDHEPIRFFHASLVDYLFDGSRSGQFWIDSGIVYADLAQHCIIHLPNSKKWIDFKRFFWTNSFLFFSKATLTLELRNAIESCDLTRVTDFSLWAPAPGWLVTDISPTFLLAIRNTAFSDANELYLQKLAAYAKIIWTRTFIYFQDIRLTRLLIAATSIEVADEDSKRKRDHYQYLRLVLQISDDTWDTQKRKGLCLEYSSLALMRTMRDILGDSCNSTAWCYVDENQYADTALYFLKHMTRHPVATFGGIGYFEWHRDPAVLNWVE</sequence>
<dbReference type="SUPFAM" id="SSF52540">
    <property type="entry name" value="P-loop containing nucleoside triphosphate hydrolases"/>
    <property type="match status" value="1"/>
</dbReference>
<dbReference type="EMBL" id="KL142368">
    <property type="protein sequence ID" value="KDR84245.1"/>
    <property type="molecule type" value="Genomic_DNA"/>
</dbReference>
<evidence type="ECO:0000313" key="3">
    <source>
        <dbReference type="EMBL" id="KDR84245.1"/>
    </source>
</evidence>
<dbReference type="InterPro" id="IPR056884">
    <property type="entry name" value="NPHP3-like_N"/>
</dbReference>
<protein>
    <recommendedName>
        <fullName evidence="2">NACHT domain-containing protein</fullName>
    </recommendedName>
</protein>
<dbReference type="PANTHER" id="PTHR10039">
    <property type="entry name" value="AMELOGENIN"/>
    <property type="match status" value="1"/>
</dbReference>
<dbReference type="Gene3D" id="3.40.50.300">
    <property type="entry name" value="P-loop containing nucleotide triphosphate hydrolases"/>
    <property type="match status" value="1"/>
</dbReference>
<dbReference type="InterPro" id="IPR027417">
    <property type="entry name" value="P-loop_NTPase"/>
</dbReference>
<proteinExistence type="predicted"/>